<dbReference type="InterPro" id="IPR035566">
    <property type="entry name" value="Ribosomal_protein_bL20_C"/>
</dbReference>
<dbReference type="Pfam" id="PF00453">
    <property type="entry name" value="Ribosomal_L20"/>
    <property type="match status" value="1"/>
</dbReference>
<evidence type="ECO:0000256" key="1">
    <source>
        <dbReference type="ARBA" id="ARBA00007698"/>
    </source>
</evidence>
<dbReference type="GO" id="GO:0006412">
    <property type="term" value="P:translation"/>
    <property type="evidence" value="ECO:0007669"/>
    <property type="project" value="InterPro"/>
</dbReference>
<evidence type="ECO:0000256" key="6">
    <source>
        <dbReference type="RuleBase" id="RU000561"/>
    </source>
</evidence>
<dbReference type="PRINTS" id="PR00062">
    <property type="entry name" value="RIBOSOMALL20"/>
</dbReference>
<dbReference type="SUPFAM" id="SSF74731">
    <property type="entry name" value="Ribosomal protein L20"/>
    <property type="match status" value="1"/>
</dbReference>
<keyword evidence="3 6" id="KW-0687">Ribonucleoprotein</keyword>
<evidence type="ECO:0000313" key="8">
    <source>
        <dbReference type="Proteomes" id="UP001168821"/>
    </source>
</evidence>
<evidence type="ECO:0000256" key="2">
    <source>
        <dbReference type="ARBA" id="ARBA00022980"/>
    </source>
</evidence>
<dbReference type="AlphaFoldDB" id="A0AA38IIP4"/>
<dbReference type="InterPro" id="IPR005813">
    <property type="entry name" value="Ribosomal_bL20"/>
</dbReference>
<dbReference type="GO" id="GO:0019843">
    <property type="term" value="F:rRNA binding"/>
    <property type="evidence" value="ECO:0007669"/>
    <property type="project" value="InterPro"/>
</dbReference>
<dbReference type="GO" id="GO:1990904">
    <property type="term" value="C:ribonucleoprotein complex"/>
    <property type="evidence" value="ECO:0007669"/>
    <property type="project" value="UniProtKB-KW"/>
</dbReference>
<dbReference type="Gene3D" id="1.10.1900.20">
    <property type="entry name" value="Ribosomal protein L20"/>
    <property type="match status" value="1"/>
</dbReference>
<keyword evidence="8" id="KW-1185">Reference proteome</keyword>
<comment type="caution">
    <text evidence="7">The sequence shown here is derived from an EMBL/GenBank/DDBJ whole genome shotgun (WGS) entry which is preliminary data.</text>
</comment>
<dbReference type="FunFam" id="1.10.1900.20:FF:000001">
    <property type="entry name" value="50S ribosomal protein L20"/>
    <property type="match status" value="1"/>
</dbReference>
<protein>
    <recommendedName>
        <fullName evidence="4">Large ribosomal subunit protein bL20m</fullName>
    </recommendedName>
    <alternativeName>
        <fullName evidence="5">39S ribosomal protein L20, mitochondrial</fullName>
    </alternativeName>
</protein>
<dbReference type="GO" id="GO:0005840">
    <property type="term" value="C:ribosome"/>
    <property type="evidence" value="ECO:0007669"/>
    <property type="project" value="UniProtKB-KW"/>
</dbReference>
<gene>
    <name evidence="7" type="ORF">Zmor_013509</name>
</gene>
<dbReference type="Proteomes" id="UP001168821">
    <property type="component" value="Unassembled WGS sequence"/>
</dbReference>
<dbReference type="GO" id="GO:0003735">
    <property type="term" value="F:structural constituent of ribosome"/>
    <property type="evidence" value="ECO:0007669"/>
    <property type="project" value="InterPro"/>
</dbReference>
<proteinExistence type="inferred from homology"/>
<dbReference type="PANTHER" id="PTHR10986">
    <property type="entry name" value="39S RIBOSOMAL PROTEIN L20"/>
    <property type="match status" value="1"/>
</dbReference>
<evidence type="ECO:0000256" key="4">
    <source>
        <dbReference type="ARBA" id="ARBA00072767"/>
    </source>
</evidence>
<organism evidence="7 8">
    <name type="scientific">Zophobas morio</name>
    <dbReference type="NCBI Taxonomy" id="2755281"/>
    <lineage>
        <taxon>Eukaryota</taxon>
        <taxon>Metazoa</taxon>
        <taxon>Ecdysozoa</taxon>
        <taxon>Arthropoda</taxon>
        <taxon>Hexapoda</taxon>
        <taxon>Insecta</taxon>
        <taxon>Pterygota</taxon>
        <taxon>Neoptera</taxon>
        <taxon>Endopterygota</taxon>
        <taxon>Coleoptera</taxon>
        <taxon>Polyphaga</taxon>
        <taxon>Cucujiformia</taxon>
        <taxon>Tenebrionidae</taxon>
        <taxon>Zophobas</taxon>
    </lineage>
</organism>
<reference evidence="7" key="1">
    <citation type="journal article" date="2023" name="G3 (Bethesda)">
        <title>Whole genome assemblies of Zophobas morio and Tenebrio molitor.</title>
        <authorList>
            <person name="Kaur S."/>
            <person name="Stinson S.A."/>
            <person name="diCenzo G.C."/>
        </authorList>
    </citation>
    <scope>NUCLEOTIDE SEQUENCE</scope>
    <source>
        <strain evidence="7">QUZm001</strain>
    </source>
</reference>
<keyword evidence="2 6" id="KW-0689">Ribosomal protein</keyword>
<dbReference type="CDD" id="cd07026">
    <property type="entry name" value="Ribosomal_L20"/>
    <property type="match status" value="1"/>
</dbReference>
<dbReference type="NCBIfam" id="TIGR01032">
    <property type="entry name" value="rplT_bact"/>
    <property type="match status" value="1"/>
</dbReference>
<evidence type="ECO:0000313" key="7">
    <source>
        <dbReference type="EMBL" id="KAJ3654314.1"/>
    </source>
</evidence>
<dbReference type="EMBL" id="JALNTZ010000004">
    <property type="protein sequence ID" value="KAJ3654314.1"/>
    <property type="molecule type" value="Genomic_DNA"/>
</dbReference>
<dbReference type="Gene3D" id="6.10.160.10">
    <property type="match status" value="1"/>
</dbReference>
<sequence length="149" mass="17112">MVFTSVANFVRSRGPDEFWRKRKIFKMAAHYIGRSRNCYSLAIRSVHRALVFATKGRALKKQDLANLWVTRITAGCEQHDVNYHVFRESLSRSNIMLNRKSLADLACWEPFTFKALTDIAQKRALEEGIAPPKGNKVLFVPKRGSQKKT</sequence>
<evidence type="ECO:0000256" key="5">
    <source>
        <dbReference type="ARBA" id="ARBA00076245"/>
    </source>
</evidence>
<comment type="similarity">
    <text evidence="1 6">Belongs to the bacterial ribosomal protein bL20 family.</text>
</comment>
<name>A0AA38IIP4_9CUCU</name>
<accession>A0AA38IIP4</accession>
<evidence type="ECO:0000256" key="3">
    <source>
        <dbReference type="ARBA" id="ARBA00023274"/>
    </source>
</evidence>